<proteinExistence type="predicted"/>
<feature type="compositionally biased region" description="Basic and acidic residues" evidence="1">
    <location>
        <begin position="29"/>
        <end position="60"/>
    </location>
</feature>
<sequence length="113" mass="12355">MRMTHSAIFGSSEEEEQQRIFPPYCPGPGRRETNKPARNTREDAVKEENSAEAHAADKVEPTQCRLPIKVEDRGSDEDPSATSNEWPPSPTSSDVSISSSLSDIFGPEPAANL</sequence>
<feature type="region of interest" description="Disordered" evidence="1">
    <location>
        <begin position="1"/>
        <end position="113"/>
    </location>
</feature>
<reference evidence="2 3" key="1">
    <citation type="submission" date="2019-04" db="EMBL/GenBank/DDBJ databases">
        <title>The sequence and de novo assembly of Takifugu bimaculatus genome using PacBio and Hi-C technologies.</title>
        <authorList>
            <person name="Xu P."/>
            <person name="Liu B."/>
            <person name="Zhou Z."/>
        </authorList>
    </citation>
    <scope>NUCLEOTIDE SEQUENCE [LARGE SCALE GENOMIC DNA]</scope>
    <source>
        <strain evidence="2">TB-2018</strain>
        <tissue evidence="2">Muscle</tissue>
    </source>
</reference>
<evidence type="ECO:0000256" key="1">
    <source>
        <dbReference type="SAM" id="MobiDB-lite"/>
    </source>
</evidence>
<dbReference type="Proteomes" id="UP000516260">
    <property type="component" value="Chromosome 5"/>
</dbReference>
<comment type="caution">
    <text evidence="2">The sequence shown here is derived from an EMBL/GenBank/DDBJ whole genome shotgun (WGS) entry which is preliminary data.</text>
</comment>
<evidence type="ECO:0000313" key="2">
    <source>
        <dbReference type="EMBL" id="TNM88927.1"/>
    </source>
</evidence>
<dbReference type="EMBL" id="SWLE01000018">
    <property type="protein sequence ID" value="TNM88927.1"/>
    <property type="molecule type" value="Genomic_DNA"/>
</dbReference>
<protein>
    <submittedName>
        <fullName evidence="2">Uncharacterized protein</fullName>
    </submittedName>
</protein>
<accession>A0A4Z2BAC9</accession>
<feature type="compositionally biased region" description="Low complexity" evidence="1">
    <location>
        <begin position="91"/>
        <end position="102"/>
    </location>
</feature>
<gene>
    <name evidence="2" type="ORF">fugu_005181</name>
</gene>
<keyword evidence="3" id="KW-1185">Reference proteome</keyword>
<feature type="non-terminal residue" evidence="2">
    <location>
        <position position="113"/>
    </location>
</feature>
<organism evidence="2 3">
    <name type="scientific">Takifugu bimaculatus</name>
    <dbReference type="NCBI Taxonomy" id="433685"/>
    <lineage>
        <taxon>Eukaryota</taxon>
        <taxon>Metazoa</taxon>
        <taxon>Chordata</taxon>
        <taxon>Craniata</taxon>
        <taxon>Vertebrata</taxon>
        <taxon>Euteleostomi</taxon>
        <taxon>Actinopterygii</taxon>
        <taxon>Neopterygii</taxon>
        <taxon>Teleostei</taxon>
        <taxon>Neoteleostei</taxon>
        <taxon>Acanthomorphata</taxon>
        <taxon>Eupercaria</taxon>
        <taxon>Tetraodontiformes</taxon>
        <taxon>Tetradontoidea</taxon>
        <taxon>Tetraodontidae</taxon>
        <taxon>Takifugu</taxon>
    </lineage>
</organism>
<dbReference type="AlphaFoldDB" id="A0A4Z2BAC9"/>
<name>A0A4Z2BAC9_9TELE</name>
<evidence type="ECO:0000313" key="3">
    <source>
        <dbReference type="Proteomes" id="UP000516260"/>
    </source>
</evidence>